<comment type="caution">
    <text evidence="1">The sequence shown here is derived from an EMBL/GenBank/DDBJ whole genome shotgun (WGS) entry which is preliminary data.</text>
</comment>
<dbReference type="AlphaFoldDB" id="A0A828PUS3"/>
<proteinExistence type="predicted"/>
<name>A0A828PUS3_ACTPL</name>
<dbReference type="Proteomes" id="UP000005341">
    <property type="component" value="Unassembled WGS sequence"/>
</dbReference>
<evidence type="ECO:0000313" key="2">
    <source>
        <dbReference type="Proteomes" id="UP000005341"/>
    </source>
</evidence>
<protein>
    <submittedName>
        <fullName evidence="1">Uncharacterized protein</fullName>
    </submittedName>
</protein>
<dbReference type="EMBL" id="ADOG01000016">
    <property type="protein sequence ID" value="EFM91870.1"/>
    <property type="molecule type" value="Genomic_DNA"/>
</dbReference>
<accession>A0A828PUS3</accession>
<gene>
    <name evidence="1" type="ORF">appser6_11860</name>
</gene>
<organism evidence="1 2">
    <name type="scientific">Actinobacillus pleuropneumoniae serovar 6 str. Femo</name>
    <dbReference type="NCBI Taxonomy" id="754256"/>
    <lineage>
        <taxon>Bacteria</taxon>
        <taxon>Pseudomonadati</taxon>
        <taxon>Pseudomonadota</taxon>
        <taxon>Gammaproteobacteria</taxon>
        <taxon>Pasteurellales</taxon>
        <taxon>Pasteurellaceae</taxon>
        <taxon>Actinobacillus</taxon>
    </lineage>
</organism>
<sequence>MFINSFCLVKKFSYDWVKEGKDQVFQVKSGRIQPIFYKKQIKFDRLYD</sequence>
<evidence type="ECO:0000313" key="1">
    <source>
        <dbReference type="EMBL" id="EFM91870.1"/>
    </source>
</evidence>
<reference evidence="1 2" key="1">
    <citation type="journal article" date="2010" name="J. Bacteriol.">
        <title>Comparative genomic characterization of Actinobacillus pleuropneumoniae.</title>
        <authorList>
            <person name="Xu Z."/>
            <person name="Chen X."/>
            <person name="Li L."/>
            <person name="Li T."/>
            <person name="Wang S."/>
            <person name="Chen H."/>
            <person name="Zhou R."/>
        </authorList>
    </citation>
    <scope>NUCLEOTIDE SEQUENCE [LARGE SCALE GENOMIC DNA]</scope>
    <source>
        <strain evidence="1 2">Femo</strain>
    </source>
</reference>